<name>A0A1M5A9M1_VIBGA</name>
<accession>A0A1M5A9M1</accession>
<reference evidence="2" key="1">
    <citation type="submission" date="2016-11" db="EMBL/GenBank/DDBJ databases">
        <authorList>
            <person name="Varghese N."/>
            <person name="Submissions S."/>
        </authorList>
    </citation>
    <scope>NUCLEOTIDE SEQUENCE [LARGE SCALE GENOMIC DNA]</scope>
    <source>
        <strain evidence="2">DSM 21264</strain>
    </source>
</reference>
<organism evidence="1 2">
    <name type="scientific">Vibrio gazogenes DSM 21264 = NBRC 103151</name>
    <dbReference type="NCBI Taxonomy" id="1123492"/>
    <lineage>
        <taxon>Bacteria</taxon>
        <taxon>Pseudomonadati</taxon>
        <taxon>Pseudomonadota</taxon>
        <taxon>Gammaproteobacteria</taxon>
        <taxon>Vibrionales</taxon>
        <taxon>Vibrionaceae</taxon>
        <taxon>Vibrio</taxon>
    </lineage>
</organism>
<evidence type="ECO:0008006" key="3">
    <source>
        <dbReference type="Google" id="ProtNLM"/>
    </source>
</evidence>
<dbReference type="AlphaFoldDB" id="A0A1M5A9M1"/>
<gene>
    <name evidence="1" type="ORF">SAMN02745781_01862</name>
</gene>
<sequence>MNSLPDLAILAINYREFEYTWHWVVYCRYNDEQFVLDPKQINKIGKTYRFDRLSEKSC</sequence>
<evidence type="ECO:0000313" key="1">
    <source>
        <dbReference type="EMBL" id="SHF26736.1"/>
    </source>
</evidence>
<protein>
    <recommendedName>
        <fullName evidence="3">Peptidase C39 family protein</fullName>
    </recommendedName>
</protein>
<evidence type="ECO:0000313" key="2">
    <source>
        <dbReference type="Proteomes" id="UP000184159"/>
    </source>
</evidence>
<keyword evidence="2" id="KW-1185">Reference proteome</keyword>
<dbReference type="Proteomes" id="UP000184159">
    <property type="component" value="Unassembled WGS sequence"/>
</dbReference>
<dbReference type="EMBL" id="FQUH01000007">
    <property type="protein sequence ID" value="SHF26736.1"/>
    <property type="molecule type" value="Genomic_DNA"/>
</dbReference>
<proteinExistence type="predicted"/>